<feature type="transmembrane region" description="Helical" evidence="5">
    <location>
        <begin position="395"/>
        <end position="414"/>
    </location>
</feature>
<feature type="transmembrane region" description="Helical" evidence="5">
    <location>
        <begin position="420"/>
        <end position="439"/>
    </location>
</feature>
<evidence type="ECO:0000256" key="3">
    <source>
        <dbReference type="ARBA" id="ARBA00022989"/>
    </source>
</evidence>
<dbReference type="InterPro" id="IPR020846">
    <property type="entry name" value="MFS_dom"/>
</dbReference>
<dbReference type="GO" id="GO:0005886">
    <property type="term" value="C:plasma membrane"/>
    <property type="evidence" value="ECO:0007669"/>
    <property type="project" value="UniProtKB-SubCell"/>
</dbReference>
<accession>A0A3E0W811</accession>
<comment type="subcellular location">
    <subcellularLocation>
        <location evidence="1">Cell membrane</location>
        <topology evidence="1">Multi-pass membrane protein</topology>
    </subcellularLocation>
</comment>
<keyword evidence="3 5" id="KW-1133">Transmembrane helix</keyword>
<keyword evidence="4 5" id="KW-0472">Membrane</keyword>
<evidence type="ECO:0000256" key="1">
    <source>
        <dbReference type="ARBA" id="ARBA00004651"/>
    </source>
</evidence>
<protein>
    <recommendedName>
        <fullName evidence="6">Major facilitator superfamily (MFS) profile domain-containing protein</fullName>
    </recommendedName>
</protein>
<evidence type="ECO:0000313" key="7">
    <source>
        <dbReference type="EMBL" id="RFA25475.1"/>
    </source>
</evidence>
<dbReference type="GO" id="GO:0046943">
    <property type="term" value="F:carboxylic acid transmembrane transporter activity"/>
    <property type="evidence" value="ECO:0007669"/>
    <property type="project" value="TreeGrafter"/>
</dbReference>
<dbReference type="Proteomes" id="UP000257080">
    <property type="component" value="Unassembled WGS sequence"/>
</dbReference>
<dbReference type="EMBL" id="NBXE01000031">
    <property type="protein sequence ID" value="RFA25475.1"/>
    <property type="molecule type" value="Genomic_DNA"/>
</dbReference>
<feature type="domain" description="Major facilitator superfamily (MFS) profile" evidence="6">
    <location>
        <begin position="27"/>
        <end position="444"/>
    </location>
</feature>
<keyword evidence="2 5" id="KW-0812">Transmembrane</keyword>
<evidence type="ECO:0000256" key="4">
    <source>
        <dbReference type="ARBA" id="ARBA00023136"/>
    </source>
</evidence>
<dbReference type="PANTHER" id="PTHR23508">
    <property type="entry name" value="CARBOXYLIC ACID TRANSPORTER PROTEIN HOMOLOG"/>
    <property type="match status" value="1"/>
</dbReference>
<evidence type="ECO:0000256" key="5">
    <source>
        <dbReference type="SAM" id="Phobius"/>
    </source>
</evidence>
<feature type="transmembrane region" description="Helical" evidence="5">
    <location>
        <begin position="328"/>
        <end position="346"/>
    </location>
</feature>
<dbReference type="InterPro" id="IPR011701">
    <property type="entry name" value="MFS"/>
</dbReference>
<dbReference type="PROSITE" id="PS50850">
    <property type="entry name" value="MFS"/>
    <property type="match status" value="1"/>
</dbReference>
<reference evidence="7 8" key="1">
    <citation type="submission" date="2017-04" db="EMBL/GenBank/DDBJ databases">
        <title>Comparative genome analysis of Subtercola boreus.</title>
        <authorList>
            <person name="Cho Y.-J."/>
            <person name="Cho A."/>
            <person name="Kim O.-S."/>
            <person name="Lee J.-I."/>
        </authorList>
    </citation>
    <scope>NUCLEOTIDE SEQUENCE [LARGE SCALE GENOMIC DNA]</scope>
    <source>
        <strain evidence="7 8">P28004</strain>
    </source>
</reference>
<dbReference type="InterPro" id="IPR036259">
    <property type="entry name" value="MFS_trans_sf"/>
</dbReference>
<feature type="transmembrane region" description="Helical" evidence="5">
    <location>
        <begin position="301"/>
        <end position="321"/>
    </location>
</feature>
<dbReference type="SUPFAM" id="SSF103473">
    <property type="entry name" value="MFS general substrate transporter"/>
    <property type="match status" value="1"/>
</dbReference>
<comment type="caution">
    <text evidence="7">The sequence shown here is derived from an EMBL/GenBank/DDBJ whole genome shotgun (WGS) entry which is preliminary data.</text>
</comment>
<evidence type="ECO:0000256" key="2">
    <source>
        <dbReference type="ARBA" id="ARBA00022692"/>
    </source>
</evidence>
<feature type="transmembrane region" description="Helical" evidence="5">
    <location>
        <begin position="26"/>
        <end position="50"/>
    </location>
</feature>
<proteinExistence type="predicted"/>
<gene>
    <name evidence="7" type="ORF">B7R25_13985</name>
</gene>
<feature type="transmembrane region" description="Helical" evidence="5">
    <location>
        <begin position="116"/>
        <end position="139"/>
    </location>
</feature>
<dbReference type="PANTHER" id="PTHR23508:SF10">
    <property type="entry name" value="CARBOXYLIC ACID TRANSPORTER PROTEIN HOMOLOG"/>
    <property type="match status" value="1"/>
</dbReference>
<dbReference type="InterPro" id="IPR005829">
    <property type="entry name" value="Sugar_transporter_CS"/>
</dbReference>
<feature type="transmembrane region" description="Helical" evidence="5">
    <location>
        <begin position="56"/>
        <end position="80"/>
    </location>
</feature>
<feature type="transmembrane region" description="Helical" evidence="5">
    <location>
        <begin position="262"/>
        <end position="281"/>
    </location>
</feature>
<feature type="transmembrane region" description="Helical" evidence="5">
    <location>
        <begin position="352"/>
        <end position="375"/>
    </location>
</feature>
<feature type="transmembrane region" description="Helical" evidence="5">
    <location>
        <begin position="151"/>
        <end position="171"/>
    </location>
</feature>
<feature type="transmembrane region" description="Helical" evidence="5">
    <location>
        <begin position="92"/>
        <end position="110"/>
    </location>
</feature>
<sequence>MRTDHRGRLSLQQFLDHAPLSRRQRIIFFLTFLVLVADGMDVAIVGLVFPRLIAEWGVTIGQVTLTVTVGILAMAVGAIVSGPIADRWGRKPVLIAGFLIFTLGTAALGLSSSIDVFIVVRILSCLGLGAVTPVAMTIVADWAPAARRAQMVALTFSGVALGTIVGAYLAATLIPSFGWQTMVIVAGLLPVLVVPFYLRLVAEPPVTLLKRGRPEPEVRRSLAVVGGDSSDVDLSRAAADPRLEKTPFATVLSRTLVLTTGLIWLLAFITQGLIIVVLQYMPILLQRPQPGGPGLDTAQSGLIMAMWGWGSLAGQISVSFVLKRLDRFLTGVIAAVWTIAGLAVVVTCNLGFAGLMVVLLVTAIGAASLPTITNAIGTIAYPDRARATGVGASSFMGRIGSVASGLAGGLLIAAGFTLPALFAALTVPVLVVGGAFIGLRAETRRRTRASAAAAESVSPVVATVDALRPERFS</sequence>
<dbReference type="PROSITE" id="PS00216">
    <property type="entry name" value="SUGAR_TRANSPORT_1"/>
    <property type="match status" value="1"/>
</dbReference>
<evidence type="ECO:0000259" key="6">
    <source>
        <dbReference type="PROSITE" id="PS50850"/>
    </source>
</evidence>
<name>A0A3E0W811_9MICO</name>
<dbReference type="Pfam" id="PF07690">
    <property type="entry name" value="MFS_1"/>
    <property type="match status" value="1"/>
</dbReference>
<dbReference type="Gene3D" id="1.20.1250.20">
    <property type="entry name" value="MFS general substrate transporter like domains"/>
    <property type="match status" value="1"/>
</dbReference>
<dbReference type="OrthoDB" id="9764259at2"/>
<organism evidence="7 8">
    <name type="scientific">Subtercola boreus</name>
    <dbReference type="NCBI Taxonomy" id="120213"/>
    <lineage>
        <taxon>Bacteria</taxon>
        <taxon>Bacillati</taxon>
        <taxon>Actinomycetota</taxon>
        <taxon>Actinomycetes</taxon>
        <taxon>Micrococcales</taxon>
        <taxon>Microbacteriaceae</taxon>
        <taxon>Subtercola</taxon>
    </lineage>
</organism>
<dbReference type="AlphaFoldDB" id="A0A3E0W811"/>
<evidence type="ECO:0000313" key="8">
    <source>
        <dbReference type="Proteomes" id="UP000257080"/>
    </source>
</evidence>
<feature type="transmembrane region" description="Helical" evidence="5">
    <location>
        <begin position="177"/>
        <end position="201"/>
    </location>
</feature>